<dbReference type="PRINTS" id="PR00237">
    <property type="entry name" value="GPCRRHODOPSN"/>
</dbReference>
<dbReference type="Gene3D" id="1.20.1070.10">
    <property type="entry name" value="Rhodopsin 7-helix transmembrane proteins"/>
    <property type="match status" value="1"/>
</dbReference>
<evidence type="ECO:0000256" key="6">
    <source>
        <dbReference type="ARBA" id="ARBA00023157"/>
    </source>
</evidence>
<dbReference type="PROSITE" id="PS00237">
    <property type="entry name" value="G_PROTEIN_RECEP_F1_1"/>
    <property type="match status" value="1"/>
</dbReference>
<evidence type="ECO:0000256" key="5">
    <source>
        <dbReference type="ARBA" id="ARBA00023136"/>
    </source>
</evidence>
<evidence type="ECO:0000256" key="10">
    <source>
        <dbReference type="RuleBase" id="RU000688"/>
    </source>
</evidence>
<dbReference type="PRINTS" id="PR00526">
    <property type="entry name" value="FMETLEUPHER"/>
</dbReference>
<keyword evidence="7 10" id="KW-0675">Receptor</keyword>
<comment type="similarity">
    <text evidence="9">Belongs to the chemokine-like receptor (CMKLR) family.</text>
</comment>
<keyword evidence="6" id="KW-1015">Disulfide bond</keyword>
<dbReference type="GO" id="GO:0007204">
    <property type="term" value="P:positive regulation of cytosolic calcium ion concentration"/>
    <property type="evidence" value="ECO:0007669"/>
    <property type="project" value="TreeGrafter"/>
</dbReference>
<feature type="transmembrane region" description="Helical" evidence="11">
    <location>
        <begin position="6"/>
        <end position="22"/>
    </location>
</feature>
<keyword evidence="5 11" id="KW-0472">Membrane</keyword>
<evidence type="ECO:0000259" key="12">
    <source>
        <dbReference type="PROSITE" id="PS50262"/>
    </source>
</evidence>
<feature type="domain" description="G-protein coupled receptors family 1 profile" evidence="12">
    <location>
        <begin position="10"/>
        <end position="257"/>
    </location>
</feature>
<organism evidence="13 14">
    <name type="scientific">Pyxicephalus adspersus</name>
    <name type="common">African bullfrog</name>
    <dbReference type="NCBI Taxonomy" id="30357"/>
    <lineage>
        <taxon>Eukaryota</taxon>
        <taxon>Metazoa</taxon>
        <taxon>Chordata</taxon>
        <taxon>Craniata</taxon>
        <taxon>Vertebrata</taxon>
        <taxon>Euteleostomi</taxon>
        <taxon>Amphibia</taxon>
        <taxon>Batrachia</taxon>
        <taxon>Anura</taxon>
        <taxon>Neobatrachia</taxon>
        <taxon>Ranoidea</taxon>
        <taxon>Pyxicephalidae</taxon>
        <taxon>Pyxicephalinae</taxon>
        <taxon>Pyxicephalus</taxon>
    </lineage>
</organism>
<evidence type="ECO:0000256" key="11">
    <source>
        <dbReference type="SAM" id="Phobius"/>
    </source>
</evidence>
<dbReference type="InterPro" id="IPR000276">
    <property type="entry name" value="GPCR_Rhodpsn"/>
</dbReference>
<dbReference type="InterPro" id="IPR000826">
    <property type="entry name" value="Formyl_rcpt-rel"/>
</dbReference>
<keyword evidence="3 11" id="KW-1133">Transmembrane helix</keyword>
<keyword evidence="14" id="KW-1185">Reference proteome</keyword>
<dbReference type="EMBL" id="DYDO01000006">
    <property type="protein sequence ID" value="DBA23255.1"/>
    <property type="molecule type" value="Genomic_DNA"/>
</dbReference>
<feature type="transmembrane region" description="Helical" evidence="11">
    <location>
        <begin position="108"/>
        <end position="129"/>
    </location>
</feature>
<protein>
    <recommendedName>
        <fullName evidence="12">G-protein coupled receptors family 1 profile domain-containing protein</fullName>
    </recommendedName>
</protein>
<feature type="transmembrane region" description="Helical" evidence="11">
    <location>
        <begin position="167"/>
        <end position="188"/>
    </location>
</feature>
<dbReference type="GO" id="GO:0005886">
    <property type="term" value="C:plasma membrane"/>
    <property type="evidence" value="ECO:0007669"/>
    <property type="project" value="TreeGrafter"/>
</dbReference>
<evidence type="ECO:0000256" key="9">
    <source>
        <dbReference type="ARBA" id="ARBA00025736"/>
    </source>
</evidence>
<dbReference type="Proteomes" id="UP001181693">
    <property type="component" value="Unassembled WGS sequence"/>
</dbReference>
<dbReference type="FunFam" id="1.20.1070.10:FF:000034">
    <property type="entry name" value="G-protein coupled receptor 1"/>
    <property type="match status" value="1"/>
</dbReference>
<dbReference type="GO" id="GO:0004875">
    <property type="term" value="F:complement receptor activity"/>
    <property type="evidence" value="ECO:0007669"/>
    <property type="project" value="TreeGrafter"/>
</dbReference>
<sequence length="307" mass="35208">MVVWFLGVIGNGLVIGIIVFKMKKSVNTIWLFNLAMADFMFTFFLPLTVVYTAMDHYWVFGTVMCKLNSFILALNMFTSVLLLTIISLDRCISVVFPVWSQNHRSIRLASFLSAVAWFVGFFLSSPSFVFRDTRHEGSKIVCFNNYSMFGKNDCIETHTSMVVIKFLFGYIIPLILITLSYVTIVFKLKKNKIAKSKKPFKIIFTIILAFFICWSPFHILHILELYHHNFSDYLFKIGMPIASALAIANSCVNPIVYVIMGQDFKKFKLSILSRLDNAISEDTVHTRLSHRSFTLRTSVTEKDSTTI</sequence>
<name>A0AAV3AE60_PYXAD</name>
<evidence type="ECO:0000256" key="2">
    <source>
        <dbReference type="ARBA" id="ARBA00022692"/>
    </source>
</evidence>
<dbReference type="GO" id="GO:0004930">
    <property type="term" value="F:G protein-coupled receptor activity"/>
    <property type="evidence" value="ECO:0007669"/>
    <property type="project" value="UniProtKB-KW"/>
</dbReference>
<dbReference type="GO" id="GO:0006954">
    <property type="term" value="P:inflammatory response"/>
    <property type="evidence" value="ECO:0007669"/>
    <property type="project" value="TreeGrafter"/>
</dbReference>
<dbReference type="InterPro" id="IPR017452">
    <property type="entry name" value="GPCR_Rhodpsn_7TM"/>
</dbReference>
<gene>
    <name evidence="13" type="ORF">GDO54_014185</name>
</gene>
<feature type="transmembrane region" description="Helical" evidence="11">
    <location>
        <begin position="70"/>
        <end position="88"/>
    </location>
</feature>
<comment type="subcellular location">
    <subcellularLocation>
        <location evidence="1">Membrane</location>
        <topology evidence="1">Multi-pass membrane protein</topology>
    </subcellularLocation>
</comment>
<keyword evidence="4 10" id="KW-0297">G-protein coupled receptor</keyword>
<dbReference type="AlphaFoldDB" id="A0AAV3AE60"/>
<proteinExistence type="inferred from homology"/>
<evidence type="ECO:0000256" key="3">
    <source>
        <dbReference type="ARBA" id="ARBA00022989"/>
    </source>
</evidence>
<dbReference type="GO" id="GO:0007200">
    <property type="term" value="P:phospholipase C-activating G protein-coupled receptor signaling pathway"/>
    <property type="evidence" value="ECO:0007669"/>
    <property type="project" value="TreeGrafter"/>
</dbReference>
<dbReference type="Pfam" id="PF00001">
    <property type="entry name" value="7tm_1"/>
    <property type="match status" value="1"/>
</dbReference>
<feature type="transmembrane region" description="Helical" evidence="11">
    <location>
        <begin position="200"/>
        <end position="217"/>
    </location>
</feature>
<evidence type="ECO:0000256" key="1">
    <source>
        <dbReference type="ARBA" id="ARBA00004141"/>
    </source>
</evidence>
<reference evidence="13" key="1">
    <citation type="thesis" date="2020" institute="ProQuest LLC" country="789 East Eisenhower Parkway, Ann Arbor, MI, USA">
        <title>Comparative Genomics and Chromosome Evolution.</title>
        <authorList>
            <person name="Mudd A.B."/>
        </authorList>
    </citation>
    <scope>NUCLEOTIDE SEQUENCE</scope>
    <source>
        <strain evidence="13">1538</strain>
        <tissue evidence="13">Blood</tissue>
    </source>
</reference>
<accession>A0AAV3AE60</accession>
<evidence type="ECO:0000313" key="14">
    <source>
        <dbReference type="Proteomes" id="UP001181693"/>
    </source>
</evidence>
<keyword evidence="2 10" id="KW-0812">Transmembrane</keyword>
<comment type="similarity">
    <text evidence="10">Belongs to the G-protein coupled receptor 1 family.</text>
</comment>
<dbReference type="SUPFAM" id="SSF81321">
    <property type="entry name" value="Family A G protein-coupled receptor-like"/>
    <property type="match status" value="1"/>
</dbReference>
<keyword evidence="8 10" id="KW-0807">Transducer</keyword>
<comment type="caution">
    <text evidence="13">The sequence shown here is derived from an EMBL/GenBank/DDBJ whole genome shotgun (WGS) entry which is preliminary data.</text>
</comment>
<feature type="transmembrane region" description="Helical" evidence="11">
    <location>
        <begin position="237"/>
        <end position="260"/>
    </location>
</feature>
<feature type="transmembrane region" description="Helical" evidence="11">
    <location>
        <begin position="29"/>
        <end position="50"/>
    </location>
</feature>
<evidence type="ECO:0000256" key="7">
    <source>
        <dbReference type="ARBA" id="ARBA00023170"/>
    </source>
</evidence>
<evidence type="ECO:0000256" key="4">
    <source>
        <dbReference type="ARBA" id="ARBA00023040"/>
    </source>
</evidence>
<dbReference type="PANTHER" id="PTHR24225">
    <property type="entry name" value="CHEMOTACTIC RECEPTOR"/>
    <property type="match status" value="1"/>
</dbReference>
<dbReference type="PROSITE" id="PS50262">
    <property type="entry name" value="G_PROTEIN_RECEP_F1_2"/>
    <property type="match status" value="1"/>
</dbReference>
<evidence type="ECO:0000256" key="8">
    <source>
        <dbReference type="ARBA" id="ARBA00023224"/>
    </source>
</evidence>
<dbReference type="PANTHER" id="PTHR24225:SF49">
    <property type="entry name" value="CHEMERIN-LIKE RECEPTOR 1"/>
    <property type="match status" value="1"/>
</dbReference>
<evidence type="ECO:0000313" key="13">
    <source>
        <dbReference type="EMBL" id="DBA23255.1"/>
    </source>
</evidence>